<dbReference type="InterPro" id="IPR036527">
    <property type="entry name" value="SCP2_sterol-bd_dom_sf"/>
</dbReference>
<accession>A0A150HC08</accession>
<dbReference type="Pfam" id="PF17668">
    <property type="entry name" value="Acetyltransf_17"/>
    <property type="match status" value="1"/>
</dbReference>
<evidence type="ECO:0000256" key="3">
    <source>
        <dbReference type="HAMAP-Rule" id="MF_01812"/>
    </source>
</evidence>
<keyword evidence="2 3" id="KW-0012">Acyltransferase</keyword>
<protein>
    <submittedName>
        <fullName evidence="6">Enhanced intracellular survival protein</fullName>
    </submittedName>
</protein>
<dbReference type="Gene3D" id="3.30.1050.10">
    <property type="entry name" value="SCP2 sterol-binding domain"/>
    <property type="match status" value="1"/>
</dbReference>
<dbReference type="Proteomes" id="UP000243589">
    <property type="component" value="Unassembled WGS sequence"/>
</dbReference>
<dbReference type="InterPro" id="IPR016181">
    <property type="entry name" value="Acyl_CoA_acyltransferase"/>
</dbReference>
<dbReference type="GO" id="GO:0034069">
    <property type="term" value="F:aminoglycoside N-acetyltransferase activity"/>
    <property type="evidence" value="ECO:0007669"/>
    <property type="project" value="TreeGrafter"/>
</dbReference>
<dbReference type="InterPro" id="IPR041380">
    <property type="entry name" value="Acetyltransf_17"/>
</dbReference>
<dbReference type="Pfam" id="PF13530">
    <property type="entry name" value="SCP2_2"/>
    <property type="match status" value="1"/>
</dbReference>
<evidence type="ECO:0000256" key="1">
    <source>
        <dbReference type="ARBA" id="ARBA00022679"/>
    </source>
</evidence>
<dbReference type="InterPro" id="IPR022902">
    <property type="entry name" value="NAcTrfase_Eis"/>
</dbReference>
<evidence type="ECO:0000259" key="5">
    <source>
        <dbReference type="Pfam" id="PF17668"/>
    </source>
</evidence>
<dbReference type="GO" id="GO:0030649">
    <property type="term" value="P:aminoglycoside antibiotic catabolic process"/>
    <property type="evidence" value="ECO:0007669"/>
    <property type="project" value="TreeGrafter"/>
</dbReference>
<feature type="domain" description="Eis-like acetyltransferase" evidence="5">
    <location>
        <begin position="207"/>
        <end position="324"/>
    </location>
</feature>
<dbReference type="PANTHER" id="PTHR37817:SF1">
    <property type="entry name" value="N-ACETYLTRANSFERASE EIS"/>
    <property type="match status" value="1"/>
</dbReference>
<dbReference type="AlphaFoldDB" id="A0A150HC08"/>
<feature type="domain" description="Enhanced intracellular survival protein" evidence="4">
    <location>
        <begin position="328"/>
        <end position="428"/>
    </location>
</feature>
<feature type="binding site" evidence="3">
    <location>
        <begin position="116"/>
        <end position="121"/>
    </location>
    <ligand>
        <name>acetyl-CoA</name>
        <dbReference type="ChEBI" id="CHEBI:57288"/>
    </ligand>
</feature>
<dbReference type="InterPro" id="IPR051554">
    <property type="entry name" value="Acetyltransferase_Eis"/>
</dbReference>
<feature type="binding site" evidence="3">
    <location>
        <begin position="144"/>
        <end position="145"/>
    </location>
    <ligand>
        <name>acetyl-CoA</name>
        <dbReference type="ChEBI" id="CHEBI:57288"/>
    </ligand>
</feature>
<dbReference type="Gene3D" id="3.40.630.30">
    <property type="match status" value="2"/>
</dbReference>
<name>A0A150HC08_9MICO</name>
<dbReference type="RefSeq" id="WP_062019402.1">
    <property type="nucleotide sequence ID" value="NZ_LQQC01000002.1"/>
</dbReference>
<keyword evidence="7" id="KW-1185">Reference proteome</keyword>
<evidence type="ECO:0000313" key="7">
    <source>
        <dbReference type="Proteomes" id="UP000243589"/>
    </source>
</evidence>
<comment type="similarity">
    <text evidence="3">Belongs to the acetyltransferase Eis family.</text>
</comment>
<dbReference type="EMBL" id="LQQC01000002">
    <property type="protein sequence ID" value="KXZ59646.1"/>
    <property type="molecule type" value="Genomic_DNA"/>
</dbReference>
<feature type="binding site" evidence="3">
    <location>
        <begin position="108"/>
        <end position="110"/>
    </location>
    <ligand>
        <name>acetyl-CoA</name>
        <dbReference type="ChEBI" id="CHEBI:57288"/>
    </ligand>
</feature>
<dbReference type="PANTHER" id="PTHR37817">
    <property type="entry name" value="N-ACETYLTRANSFERASE EIS"/>
    <property type="match status" value="1"/>
</dbReference>
<dbReference type="SUPFAM" id="SSF55729">
    <property type="entry name" value="Acyl-CoA N-acyltransferases (Nat)"/>
    <property type="match status" value="1"/>
</dbReference>
<dbReference type="InterPro" id="IPR025559">
    <property type="entry name" value="Eis_dom"/>
</dbReference>
<reference evidence="6 7" key="1">
    <citation type="submission" date="2016-01" db="EMBL/GenBank/DDBJ databases">
        <title>Use of Whole Genome Sequencing to ascertain that Brevibacterium massiliense (Roux, Raoult 2009) is a later heterotypic synonym of Brevibacterium ravenspurgense (Mages 2008).</title>
        <authorList>
            <person name="Bernier A.-M."/>
            <person name="Burdz T."/>
            <person name="Huynh C."/>
            <person name="Pachecho A.L."/>
            <person name="Wiebe D."/>
            <person name="Bonner C."/>
            <person name="Bernard K."/>
        </authorList>
    </citation>
    <scope>NUCLEOTIDE SEQUENCE [LARGE SCALE GENOMIC DNA]</scope>
    <source>
        <strain evidence="6 7">CCUG56047</strain>
    </source>
</reference>
<dbReference type="HAMAP" id="MF_01812">
    <property type="entry name" value="Eis"/>
    <property type="match status" value="1"/>
</dbReference>
<dbReference type="PATRIC" id="fig|479117.4.peg.114"/>
<proteinExistence type="inferred from homology"/>
<dbReference type="SUPFAM" id="SSF55718">
    <property type="entry name" value="SCP-like"/>
    <property type="match status" value="1"/>
</dbReference>
<dbReference type="NCBIfam" id="NF002369">
    <property type="entry name" value="PRK01346.1-6"/>
    <property type="match status" value="1"/>
</dbReference>
<dbReference type="Pfam" id="PF13527">
    <property type="entry name" value="Acetyltransf_9"/>
    <property type="match status" value="1"/>
</dbReference>
<feature type="active site" description="Proton acceptor; via carboxylate" evidence="3">
    <location>
        <position position="432"/>
    </location>
</feature>
<evidence type="ECO:0000313" key="6">
    <source>
        <dbReference type="EMBL" id="KXZ59646.1"/>
    </source>
</evidence>
<sequence>MLNYRFETFRPGVETDPETGKEKVDARTAAFFEAVNAGFHDKREDDEKMLQRYERSHADGRIFTGVYAPETQKHALSTDVPVATFVHFEAPINVGENRLQNAHMITWVTVRPTHRRRGLLRTMMTNNLKNAAEAGFPFAALTATEGGIYRRYGFGTASWMGSFEVDTNPGFRLAAEADSRVEMCEAAVLKDLAPTIYERFMRTTPGAGGRQQRYWDVAAGKYDFESGGPDPAARAALHYDEDGEPDGYVTYKFTGWDKPTPTIQVLDLIAVSDAAYSSLWSFLGSIDLIERVKYDGAQPSPLPWLLENPRRVQQKSHWDLLWLRILDVKKALEARQWLVPGTLTLKVTDSLGYAEGTWRIDSDGADATVEQVPDAQPDIELDVAELGSIYLGGADPSLLTRAGRITERTPGAAVRARLMFSMARAPYTPYEF</sequence>
<organism evidence="6 7">
    <name type="scientific">Brevibacterium ravenspurgense</name>
    <dbReference type="NCBI Taxonomy" id="479117"/>
    <lineage>
        <taxon>Bacteria</taxon>
        <taxon>Bacillati</taxon>
        <taxon>Actinomycetota</taxon>
        <taxon>Actinomycetes</taxon>
        <taxon>Micrococcales</taxon>
        <taxon>Brevibacteriaceae</taxon>
        <taxon>Brevibacterium</taxon>
    </lineage>
</organism>
<comment type="subunit">
    <text evidence="3">Homohexamer; trimer of dimers.</text>
</comment>
<evidence type="ECO:0000259" key="4">
    <source>
        <dbReference type="Pfam" id="PF13530"/>
    </source>
</evidence>
<comment type="caution">
    <text evidence="6">The sequence shown here is derived from an EMBL/GenBank/DDBJ whole genome shotgun (WGS) entry which is preliminary data.</text>
</comment>
<evidence type="ECO:0000256" key="2">
    <source>
        <dbReference type="ARBA" id="ARBA00023315"/>
    </source>
</evidence>
<keyword evidence="1 3" id="KW-0808">Transferase</keyword>
<feature type="active site" description="Proton donor" evidence="3">
    <location>
        <position position="149"/>
    </location>
</feature>
<gene>
    <name evidence="6" type="primary">eis</name>
    <name evidence="6" type="ORF">Bravens_00116</name>
</gene>